<dbReference type="EMBL" id="AMZH03010053">
    <property type="protein sequence ID" value="RRT55519.1"/>
    <property type="molecule type" value="Genomic_DNA"/>
</dbReference>
<reference evidence="1 2" key="1">
    <citation type="journal article" date="2014" name="Agronomy (Basel)">
        <title>A Draft Genome Sequence for Ensete ventricosum, the Drought-Tolerant Tree Against Hunger.</title>
        <authorList>
            <person name="Harrison J."/>
            <person name="Moore K.A."/>
            <person name="Paszkiewicz K."/>
            <person name="Jones T."/>
            <person name="Grant M."/>
            <person name="Ambacheew D."/>
            <person name="Muzemil S."/>
            <person name="Studholme D.J."/>
        </authorList>
    </citation>
    <scope>NUCLEOTIDE SEQUENCE [LARGE SCALE GENOMIC DNA]</scope>
</reference>
<organism evidence="1 2">
    <name type="scientific">Ensete ventricosum</name>
    <name type="common">Abyssinian banana</name>
    <name type="synonym">Musa ensete</name>
    <dbReference type="NCBI Taxonomy" id="4639"/>
    <lineage>
        <taxon>Eukaryota</taxon>
        <taxon>Viridiplantae</taxon>
        <taxon>Streptophyta</taxon>
        <taxon>Embryophyta</taxon>
        <taxon>Tracheophyta</taxon>
        <taxon>Spermatophyta</taxon>
        <taxon>Magnoliopsida</taxon>
        <taxon>Liliopsida</taxon>
        <taxon>Zingiberales</taxon>
        <taxon>Musaceae</taxon>
        <taxon>Ensete</taxon>
    </lineage>
</organism>
<dbReference type="Proteomes" id="UP000287651">
    <property type="component" value="Unassembled WGS sequence"/>
</dbReference>
<evidence type="ECO:0000313" key="2">
    <source>
        <dbReference type="Proteomes" id="UP000287651"/>
    </source>
</evidence>
<proteinExistence type="predicted"/>
<sequence length="111" mass="12432">MVLLYTADASDGFGWTHREADEDFLKLLNHLLSDEEDTCGRISSTSYRETFASTGSEWHEADHSATSRSCMAGHPETKKWKQNDAHALPWAFDSSGQAGRQLTALLLLRMD</sequence>
<gene>
    <name evidence="1" type="ORF">B296_00011439</name>
</gene>
<protein>
    <submittedName>
        <fullName evidence="1">Uncharacterized protein</fullName>
    </submittedName>
</protein>
<evidence type="ECO:0000313" key="1">
    <source>
        <dbReference type="EMBL" id="RRT55519.1"/>
    </source>
</evidence>
<dbReference type="AlphaFoldDB" id="A0A426YUX8"/>
<accession>A0A426YUX8</accession>
<comment type="caution">
    <text evidence="1">The sequence shown here is derived from an EMBL/GenBank/DDBJ whole genome shotgun (WGS) entry which is preliminary data.</text>
</comment>
<name>A0A426YUX8_ENSVE</name>